<protein>
    <recommendedName>
        <fullName evidence="8">DDE Tnp4 domain-containing protein</fullName>
    </recommendedName>
</protein>
<organism evidence="9 10">
    <name type="scientific">Rhamnusium bicolor</name>
    <dbReference type="NCBI Taxonomy" id="1586634"/>
    <lineage>
        <taxon>Eukaryota</taxon>
        <taxon>Metazoa</taxon>
        <taxon>Ecdysozoa</taxon>
        <taxon>Arthropoda</taxon>
        <taxon>Hexapoda</taxon>
        <taxon>Insecta</taxon>
        <taxon>Pterygota</taxon>
        <taxon>Neoptera</taxon>
        <taxon>Endopterygota</taxon>
        <taxon>Coleoptera</taxon>
        <taxon>Polyphaga</taxon>
        <taxon>Cucujiformia</taxon>
        <taxon>Chrysomeloidea</taxon>
        <taxon>Cerambycidae</taxon>
        <taxon>Lepturinae</taxon>
        <taxon>Rhagiini</taxon>
        <taxon>Rhamnusium</taxon>
    </lineage>
</organism>
<evidence type="ECO:0000256" key="7">
    <source>
        <dbReference type="ARBA" id="ARBA00023242"/>
    </source>
</evidence>
<keyword evidence="7" id="KW-0539">Nucleus</keyword>
<comment type="caution">
    <text evidence="9">The sequence shown here is derived from an EMBL/GenBank/DDBJ whole genome shotgun (WGS) entry which is preliminary data.</text>
</comment>
<dbReference type="GO" id="GO:0016787">
    <property type="term" value="F:hydrolase activity"/>
    <property type="evidence" value="ECO:0007669"/>
    <property type="project" value="UniProtKB-KW"/>
</dbReference>
<reference evidence="9" key="1">
    <citation type="journal article" date="2023" name="Insect Mol. Biol.">
        <title>Genome sequencing provides insights into the evolution of gene families encoding plant cell wall-degrading enzymes in longhorned beetles.</title>
        <authorList>
            <person name="Shin N.R."/>
            <person name="Okamura Y."/>
            <person name="Kirsch R."/>
            <person name="Pauchet Y."/>
        </authorList>
    </citation>
    <scope>NUCLEOTIDE SEQUENCE</scope>
    <source>
        <strain evidence="9">RBIC_L_NR</strain>
    </source>
</reference>
<evidence type="ECO:0000256" key="4">
    <source>
        <dbReference type="ARBA" id="ARBA00022722"/>
    </source>
</evidence>
<sequence length="275" mass="31786">MLPIIRIIQRNHRRRERNRLLIAARRNIRDENDPFSLPNIWFIELFRVDKELARHLIDLLRPDIAITVSRRGIREEKKVLVALRFYATGSYQRCVGEEYNCGLSQSSVHICIHQVTKAIVTLLAPHHINFLNTVAQRNEIKTEFINKYEFPGALGAIDGTHIAILKPSEVNITSLIAKSSILMTPYRDPAEGTPEARYNYAHIRSRNTIQRCIGVLKSRFRCLLKEMTARYAPEFVCDLIKCCAVLHNMCIERHILVDVENIENVDIPEPPLQEQ</sequence>
<evidence type="ECO:0000259" key="8">
    <source>
        <dbReference type="Pfam" id="PF13359"/>
    </source>
</evidence>
<keyword evidence="5" id="KW-0479">Metal-binding</keyword>
<dbReference type="GO" id="GO:0005634">
    <property type="term" value="C:nucleus"/>
    <property type="evidence" value="ECO:0007669"/>
    <property type="project" value="UniProtKB-SubCell"/>
</dbReference>
<comment type="cofactor">
    <cofactor evidence="1">
        <name>a divalent metal cation</name>
        <dbReference type="ChEBI" id="CHEBI:60240"/>
    </cofactor>
</comment>
<evidence type="ECO:0000313" key="10">
    <source>
        <dbReference type="Proteomes" id="UP001162156"/>
    </source>
</evidence>
<keyword evidence="6" id="KW-0378">Hydrolase</keyword>
<accession>A0AAV8XHR0</accession>
<name>A0AAV8XHR0_9CUCU</name>
<comment type="similarity">
    <text evidence="3">Belongs to the HARBI1 family.</text>
</comment>
<dbReference type="PANTHER" id="PTHR22930">
    <property type="match status" value="1"/>
</dbReference>
<proteinExistence type="inferred from homology"/>
<dbReference type="PANTHER" id="PTHR22930:SF85">
    <property type="entry name" value="GH03217P-RELATED"/>
    <property type="match status" value="1"/>
</dbReference>
<dbReference type="GO" id="GO:0046872">
    <property type="term" value="F:metal ion binding"/>
    <property type="evidence" value="ECO:0007669"/>
    <property type="project" value="UniProtKB-KW"/>
</dbReference>
<evidence type="ECO:0000256" key="6">
    <source>
        <dbReference type="ARBA" id="ARBA00022801"/>
    </source>
</evidence>
<evidence type="ECO:0000256" key="1">
    <source>
        <dbReference type="ARBA" id="ARBA00001968"/>
    </source>
</evidence>
<feature type="domain" description="DDE Tnp4" evidence="8">
    <location>
        <begin position="181"/>
        <end position="248"/>
    </location>
</feature>
<dbReference type="EMBL" id="JANEYF010003180">
    <property type="protein sequence ID" value="KAJ8938521.1"/>
    <property type="molecule type" value="Genomic_DNA"/>
</dbReference>
<evidence type="ECO:0000256" key="2">
    <source>
        <dbReference type="ARBA" id="ARBA00004123"/>
    </source>
</evidence>
<dbReference type="InterPro" id="IPR027806">
    <property type="entry name" value="HARBI1_dom"/>
</dbReference>
<evidence type="ECO:0000256" key="3">
    <source>
        <dbReference type="ARBA" id="ARBA00006958"/>
    </source>
</evidence>
<evidence type="ECO:0000313" key="9">
    <source>
        <dbReference type="EMBL" id="KAJ8938521.1"/>
    </source>
</evidence>
<dbReference type="AlphaFoldDB" id="A0AAV8XHR0"/>
<comment type="subcellular location">
    <subcellularLocation>
        <location evidence="2">Nucleus</location>
    </subcellularLocation>
</comment>
<dbReference type="Proteomes" id="UP001162156">
    <property type="component" value="Unassembled WGS sequence"/>
</dbReference>
<dbReference type="Pfam" id="PF13359">
    <property type="entry name" value="DDE_Tnp_4"/>
    <property type="match status" value="1"/>
</dbReference>
<dbReference type="InterPro" id="IPR045249">
    <property type="entry name" value="HARBI1-like"/>
</dbReference>
<gene>
    <name evidence="9" type="ORF">NQ314_011464</name>
</gene>
<keyword evidence="10" id="KW-1185">Reference proteome</keyword>
<evidence type="ECO:0000256" key="5">
    <source>
        <dbReference type="ARBA" id="ARBA00022723"/>
    </source>
</evidence>
<keyword evidence="4" id="KW-0540">Nuclease</keyword>
<dbReference type="GO" id="GO:0004518">
    <property type="term" value="F:nuclease activity"/>
    <property type="evidence" value="ECO:0007669"/>
    <property type="project" value="UniProtKB-KW"/>
</dbReference>